<dbReference type="EMBL" id="UINC01228505">
    <property type="protein sequence ID" value="SVE59846.1"/>
    <property type="molecule type" value="Genomic_DNA"/>
</dbReference>
<organism evidence="1">
    <name type="scientific">marine metagenome</name>
    <dbReference type="NCBI Taxonomy" id="408172"/>
    <lineage>
        <taxon>unclassified sequences</taxon>
        <taxon>metagenomes</taxon>
        <taxon>ecological metagenomes</taxon>
    </lineage>
</organism>
<reference evidence="1" key="1">
    <citation type="submission" date="2018-05" db="EMBL/GenBank/DDBJ databases">
        <authorList>
            <person name="Lanie J.A."/>
            <person name="Ng W.-L."/>
            <person name="Kazmierczak K.M."/>
            <person name="Andrzejewski T.M."/>
            <person name="Davidsen T.M."/>
            <person name="Wayne K.J."/>
            <person name="Tettelin H."/>
            <person name="Glass J.I."/>
            <person name="Rusch D."/>
            <person name="Podicherti R."/>
            <person name="Tsui H.-C.T."/>
            <person name="Winkler M.E."/>
        </authorList>
    </citation>
    <scope>NUCLEOTIDE SEQUENCE</scope>
</reference>
<gene>
    <name evidence="1" type="ORF">METZ01_LOCUS512700</name>
</gene>
<proteinExistence type="predicted"/>
<sequence>MRQAAAVAGSKHSCVVITGLKAPL</sequence>
<evidence type="ECO:0000313" key="1">
    <source>
        <dbReference type="EMBL" id="SVE59846.1"/>
    </source>
</evidence>
<accession>A0A383ESF7</accession>
<name>A0A383ESF7_9ZZZZ</name>
<dbReference type="AlphaFoldDB" id="A0A383ESF7"/>
<protein>
    <submittedName>
        <fullName evidence="1">Uncharacterized protein</fullName>
    </submittedName>
</protein>